<accession>E4WTI6</accession>
<dbReference type="InParanoid" id="E4WTI6"/>
<proteinExistence type="predicted"/>
<name>E4WTI6_OIKDI</name>
<organism evidence="1">
    <name type="scientific">Oikopleura dioica</name>
    <name type="common">Tunicate</name>
    <dbReference type="NCBI Taxonomy" id="34765"/>
    <lineage>
        <taxon>Eukaryota</taxon>
        <taxon>Metazoa</taxon>
        <taxon>Chordata</taxon>
        <taxon>Tunicata</taxon>
        <taxon>Appendicularia</taxon>
        <taxon>Copelata</taxon>
        <taxon>Oikopleuridae</taxon>
        <taxon>Oikopleura</taxon>
    </lineage>
</organism>
<gene>
    <name evidence="1" type="ORF">GSOID_T00006287001</name>
</gene>
<dbReference type="Proteomes" id="UP000001307">
    <property type="component" value="Unassembled WGS sequence"/>
</dbReference>
<dbReference type="AlphaFoldDB" id="E4WTI6"/>
<keyword evidence="2" id="KW-1185">Reference proteome</keyword>
<reference evidence="1" key="1">
    <citation type="journal article" date="2010" name="Science">
        <title>Plasticity of animal genome architecture unmasked by rapid evolution of a pelagic tunicate.</title>
        <authorList>
            <person name="Denoeud F."/>
            <person name="Henriet S."/>
            <person name="Mungpakdee S."/>
            <person name="Aury J.M."/>
            <person name="Da Silva C."/>
            <person name="Brinkmann H."/>
            <person name="Mikhaleva J."/>
            <person name="Olsen L.C."/>
            <person name="Jubin C."/>
            <person name="Canestro C."/>
            <person name="Bouquet J.M."/>
            <person name="Danks G."/>
            <person name="Poulain J."/>
            <person name="Campsteijn C."/>
            <person name="Adamski M."/>
            <person name="Cross I."/>
            <person name="Yadetie F."/>
            <person name="Muffato M."/>
            <person name="Louis A."/>
            <person name="Butcher S."/>
            <person name="Tsagkogeorga G."/>
            <person name="Konrad A."/>
            <person name="Singh S."/>
            <person name="Jensen M.F."/>
            <person name="Cong E.H."/>
            <person name="Eikeseth-Otteraa H."/>
            <person name="Noel B."/>
            <person name="Anthouard V."/>
            <person name="Porcel B.M."/>
            <person name="Kachouri-Lafond R."/>
            <person name="Nishino A."/>
            <person name="Ugolini M."/>
            <person name="Chourrout P."/>
            <person name="Nishida H."/>
            <person name="Aasland R."/>
            <person name="Huzurbazar S."/>
            <person name="Westhof E."/>
            <person name="Delsuc F."/>
            <person name="Lehrach H."/>
            <person name="Reinhardt R."/>
            <person name="Weissenbach J."/>
            <person name="Roy S.W."/>
            <person name="Artiguenave F."/>
            <person name="Postlethwait J.H."/>
            <person name="Manak J.R."/>
            <person name="Thompson E.M."/>
            <person name="Jaillon O."/>
            <person name="Du Pasquier L."/>
            <person name="Boudinot P."/>
            <person name="Liberles D.A."/>
            <person name="Volff J.N."/>
            <person name="Philippe H."/>
            <person name="Lenhard B."/>
            <person name="Roest Crollius H."/>
            <person name="Wincker P."/>
            <person name="Chourrout D."/>
        </authorList>
    </citation>
    <scope>NUCLEOTIDE SEQUENCE [LARGE SCALE GENOMIC DNA]</scope>
</reference>
<sequence length="389" mass="44776">MRSLDGVSKTDSYYFRPIATPFDSFFHLPSNGLPCEFHCSNTAGCHAFNILQNGTCELVLGIWQEYEQSSLSSGFFHDFCVAYQTSSYRKITEFTVVFNANITDESLLERIVSQTREIDYGKWKMESDEIMASAKKVEMTTKTRENRKHILYANFKILSFLKLKYGNAKNTLGRLDRELTKYISTKIGEIEGARPIRNYPDPKIIVRIHEINGGVKTGVCFKGKNCKCTELSEANEFPVQNTMLRTSRTGPQNKCSLKTCEIPQVDESINSAILKLNSTLSFSTTKLTPAEKLVRMMDIVHSRGRRNCGEYRLKVPESIAGKDCDFWNHLKGKNEEKIVESFCFLFWKYQDWLHFDCDNEILRVMRTERRCEAYSEKTVTLTVDENQTV</sequence>
<evidence type="ECO:0000313" key="1">
    <source>
        <dbReference type="EMBL" id="CBY07199.1"/>
    </source>
</evidence>
<protein>
    <submittedName>
        <fullName evidence="1">Uncharacterized protein</fullName>
    </submittedName>
</protein>
<dbReference type="EMBL" id="FN653016">
    <property type="protein sequence ID" value="CBY07199.1"/>
    <property type="molecule type" value="Genomic_DNA"/>
</dbReference>
<evidence type="ECO:0000313" key="2">
    <source>
        <dbReference type="Proteomes" id="UP000001307"/>
    </source>
</evidence>